<comment type="cofactor">
    <cofactor evidence="1">
        <name>pantetheine 4'-phosphate</name>
        <dbReference type="ChEBI" id="CHEBI:47942"/>
    </cofactor>
</comment>
<accession>A0ABW2SZB7</accession>
<evidence type="ECO:0000256" key="2">
    <source>
        <dbReference type="ARBA" id="ARBA00022450"/>
    </source>
</evidence>
<dbReference type="InterPro" id="IPR020841">
    <property type="entry name" value="PKS_Beta-ketoAc_synthase_dom"/>
</dbReference>
<evidence type="ECO:0000259" key="8">
    <source>
        <dbReference type="PROSITE" id="PS52004"/>
    </source>
</evidence>
<evidence type="ECO:0000256" key="1">
    <source>
        <dbReference type="ARBA" id="ARBA00001957"/>
    </source>
</evidence>
<evidence type="ECO:0000256" key="6">
    <source>
        <dbReference type="ARBA" id="ARBA00023268"/>
    </source>
</evidence>
<feature type="domain" description="Ketosynthase family 3 (KS3)" evidence="8">
    <location>
        <begin position="34"/>
        <end position="460"/>
    </location>
</feature>
<dbReference type="Pfam" id="PF16197">
    <property type="entry name" value="KAsynt_C_assoc"/>
    <property type="match status" value="1"/>
</dbReference>
<proteinExistence type="predicted"/>
<keyword evidence="3" id="KW-0597">Phosphoprotein</keyword>
<dbReference type="RefSeq" id="WP_386368538.1">
    <property type="nucleotide sequence ID" value="NZ_JBHTEE010000001.1"/>
</dbReference>
<dbReference type="InterPro" id="IPR018201">
    <property type="entry name" value="Ketoacyl_synth_AS"/>
</dbReference>
<comment type="caution">
    <text evidence="9">The sequence shown here is derived from an EMBL/GenBank/DDBJ whole genome shotgun (WGS) entry which is preliminary data.</text>
</comment>
<keyword evidence="2" id="KW-0596">Phosphopantetheine</keyword>
<dbReference type="InterPro" id="IPR016039">
    <property type="entry name" value="Thiolase-like"/>
</dbReference>
<keyword evidence="6" id="KW-0511">Multifunctional enzyme</keyword>
<keyword evidence="4" id="KW-0808">Transferase</keyword>
<dbReference type="SMART" id="SM00827">
    <property type="entry name" value="PKS_AT"/>
    <property type="match status" value="1"/>
</dbReference>
<keyword evidence="7" id="KW-0012">Acyltransferase</keyword>
<dbReference type="Pfam" id="PF08990">
    <property type="entry name" value="Docking"/>
    <property type="match status" value="1"/>
</dbReference>
<dbReference type="Gene3D" id="3.40.366.10">
    <property type="entry name" value="Malonyl-Coenzyme A Acyl Carrier Protein, domain 2"/>
    <property type="match status" value="1"/>
</dbReference>
<evidence type="ECO:0000313" key="9">
    <source>
        <dbReference type="EMBL" id="MFC7601437.1"/>
    </source>
</evidence>
<dbReference type="PANTHER" id="PTHR43775:SF51">
    <property type="entry name" value="INACTIVE PHENOLPHTHIOCEROL SYNTHESIS POLYKETIDE SYNTHASE TYPE I PKS1-RELATED"/>
    <property type="match status" value="1"/>
</dbReference>
<dbReference type="PANTHER" id="PTHR43775">
    <property type="entry name" value="FATTY ACID SYNTHASE"/>
    <property type="match status" value="1"/>
</dbReference>
<dbReference type="InterPro" id="IPR014031">
    <property type="entry name" value="Ketoacyl_synth_C"/>
</dbReference>
<dbReference type="EMBL" id="JBHTEE010000001">
    <property type="protein sequence ID" value="MFC7601437.1"/>
    <property type="molecule type" value="Genomic_DNA"/>
</dbReference>
<dbReference type="InterPro" id="IPR016035">
    <property type="entry name" value="Acyl_Trfase/lysoPLipase"/>
</dbReference>
<dbReference type="Pfam" id="PF00109">
    <property type="entry name" value="ketoacyl-synt"/>
    <property type="match status" value="1"/>
</dbReference>
<dbReference type="Gene3D" id="3.40.47.10">
    <property type="match status" value="1"/>
</dbReference>
<evidence type="ECO:0000256" key="7">
    <source>
        <dbReference type="ARBA" id="ARBA00023315"/>
    </source>
</evidence>
<dbReference type="PROSITE" id="PS00606">
    <property type="entry name" value="KS3_1"/>
    <property type="match status" value="1"/>
</dbReference>
<dbReference type="InterPro" id="IPR016036">
    <property type="entry name" value="Malonyl_transacylase_ACP-bd"/>
</dbReference>
<dbReference type="Pfam" id="PF02801">
    <property type="entry name" value="Ketoacyl-synt_C"/>
    <property type="match status" value="1"/>
</dbReference>
<gene>
    <name evidence="9" type="ORF">ACFQVD_15190</name>
</gene>
<dbReference type="InterPro" id="IPR050091">
    <property type="entry name" value="PKS_NRPS_Biosynth_Enz"/>
</dbReference>
<name>A0ABW2SZB7_9ACTN</name>
<dbReference type="InterPro" id="IPR001227">
    <property type="entry name" value="Ac_transferase_dom_sf"/>
</dbReference>
<dbReference type="InterPro" id="IPR015083">
    <property type="entry name" value="NorB/c/GfsB-D-like_docking"/>
</dbReference>
<organism evidence="9 10">
    <name type="scientific">Streptosporangium amethystogenes subsp. fukuiense</name>
    <dbReference type="NCBI Taxonomy" id="698418"/>
    <lineage>
        <taxon>Bacteria</taxon>
        <taxon>Bacillati</taxon>
        <taxon>Actinomycetota</taxon>
        <taxon>Actinomycetes</taxon>
        <taxon>Streptosporangiales</taxon>
        <taxon>Streptosporangiaceae</taxon>
        <taxon>Streptosporangium</taxon>
    </lineage>
</organism>
<dbReference type="SUPFAM" id="SSF53901">
    <property type="entry name" value="Thiolase-like"/>
    <property type="match status" value="1"/>
</dbReference>
<dbReference type="Pfam" id="PF00698">
    <property type="entry name" value="Acyl_transf_1"/>
    <property type="match status" value="1"/>
</dbReference>
<reference evidence="10" key="1">
    <citation type="journal article" date="2019" name="Int. J. Syst. Evol. Microbiol.">
        <title>The Global Catalogue of Microorganisms (GCM) 10K type strain sequencing project: providing services to taxonomists for standard genome sequencing and annotation.</title>
        <authorList>
            <consortium name="The Broad Institute Genomics Platform"/>
            <consortium name="The Broad Institute Genome Sequencing Center for Infectious Disease"/>
            <person name="Wu L."/>
            <person name="Ma J."/>
        </authorList>
    </citation>
    <scope>NUCLEOTIDE SEQUENCE [LARGE SCALE GENOMIC DNA]</scope>
    <source>
        <strain evidence="10">JCM 10083</strain>
    </source>
</reference>
<evidence type="ECO:0000313" key="10">
    <source>
        <dbReference type="Proteomes" id="UP001596514"/>
    </source>
</evidence>
<dbReference type="SUPFAM" id="SSF52151">
    <property type="entry name" value="FabD/lysophospholipase-like"/>
    <property type="match status" value="1"/>
</dbReference>
<dbReference type="Gene3D" id="3.30.70.3290">
    <property type="match status" value="1"/>
</dbReference>
<dbReference type="SMART" id="SM00825">
    <property type="entry name" value="PKS_KS"/>
    <property type="match status" value="1"/>
</dbReference>
<keyword evidence="10" id="KW-1185">Reference proteome</keyword>
<dbReference type="PROSITE" id="PS52004">
    <property type="entry name" value="KS3_2"/>
    <property type="match status" value="1"/>
</dbReference>
<evidence type="ECO:0000256" key="4">
    <source>
        <dbReference type="ARBA" id="ARBA00022679"/>
    </source>
</evidence>
<evidence type="ECO:0000256" key="3">
    <source>
        <dbReference type="ARBA" id="ARBA00022553"/>
    </source>
</evidence>
<dbReference type="InterPro" id="IPR014043">
    <property type="entry name" value="Acyl_transferase_dom"/>
</dbReference>
<dbReference type="Proteomes" id="UP001596514">
    <property type="component" value="Unassembled WGS sequence"/>
</dbReference>
<evidence type="ECO:0000256" key="5">
    <source>
        <dbReference type="ARBA" id="ARBA00023194"/>
    </source>
</evidence>
<dbReference type="CDD" id="cd00833">
    <property type="entry name" value="PKS"/>
    <property type="match status" value="1"/>
</dbReference>
<dbReference type="InterPro" id="IPR032821">
    <property type="entry name" value="PKS_assoc"/>
</dbReference>
<dbReference type="InterPro" id="IPR014030">
    <property type="entry name" value="Ketoacyl_synth_N"/>
</dbReference>
<protein>
    <submittedName>
        <fullName evidence="9">Type I polyketide synthase</fullName>
    </submittedName>
</protein>
<dbReference type="SUPFAM" id="SSF55048">
    <property type="entry name" value="Probable ACP-binding domain of malonyl-CoA ACP transacylase"/>
    <property type="match status" value="1"/>
</dbReference>
<sequence>MDTPSEQVVQALRTSMKEAERLRRQYQKLVAVTTEPIAIVAMSCRFPGGVSSPEDLWRLIVEGGDAVSGFPADRDWDLDMLSGRDSEGRPRSDTDRGAFVRDIADFDPGFFGISPREALAMDPQQRLLLEVSWEAVERAGIDAARLRGSRTGVFVGMSGQDYSYLMVSSLADLEGNVGTGMGAGAASGRLSYTLGLEGPAVTVDTACSSSLVALHLATQALRSGDCSLALAGGVTVMSTPGAFVEFTRQGGLAPDGRCKAFADAADGTGWAEGVGMLVLERLSDAQRNGHQVLAVLRGSAVNQDGASNGFTAPNGPSQQRVIRQALGSAGLKPAEVDAVEGHGTGTTLGDPIEAQALLATYGQDRPEDRPLLLGSIKSNIGHTQAAAGVAGVIKMVMAMRHGVLPRTLHVDEPSSHVDWSAGAVELLTESRSWPQVDRPWRAGVSSFGLTGTNAHVIIEQAPKNTRIAAGPEERGPAATAAVAPMLISGRTAEALRAQAERLASYLDDEPDLDLADVAFSLVTARSVFEHRAAVLAGAREDAVAGLRAVAEGRSGASVLLGQSGWRDKVAFLFTGQGSQRAGMGRELYARFPVFAAALDEVVAELDPLLGGSLRGVLFAEPGSAEAGLLDRTGWAQPALFALEVALFRLVSSWGVRPGVLAGHSVGEISAAHAAGVLSLKDACALVAGRARLMQALPSGGAMVSVRASEEEVAALLAGREGEVSVAAVNGPSSVVLSGVEGPVLEVVAALEERGVRTKRLRVSHAFHSPLMEPMLEDFRAVARTLTYGAPQIPVVSTLTGDPPPASGCVRRIIGWSRCVVRSGSPTGCARCTPRVCGRIWSWGLTGC</sequence>
<keyword evidence="5" id="KW-0045">Antibiotic biosynthesis</keyword>